<name>A0A1E4SQS2_9ASCO</name>
<accession>A0A1E4SQS2</accession>
<dbReference type="Pfam" id="PF04603">
    <property type="entry name" value="Mog1"/>
    <property type="match status" value="1"/>
</dbReference>
<reference evidence="5" key="1">
    <citation type="submission" date="2016-05" db="EMBL/GenBank/DDBJ databases">
        <title>Comparative genomics of biotechnologically important yeasts.</title>
        <authorList>
            <consortium name="DOE Joint Genome Institute"/>
            <person name="Riley R."/>
            <person name="Haridas S."/>
            <person name="Wolfe K.H."/>
            <person name="Lopes M.R."/>
            <person name="Hittinger C.T."/>
            <person name="Goker M."/>
            <person name="Salamov A."/>
            <person name="Wisecaver J."/>
            <person name="Long T.M."/>
            <person name="Aerts A.L."/>
            <person name="Barry K."/>
            <person name="Choi C."/>
            <person name="Clum A."/>
            <person name="Coughlan A.Y."/>
            <person name="Deshpande S."/>
            <person name="Douglass A.P."/>
            <person name="Hanson S.J."/>
            <person name="Klenk H.-P."/>
            <person name="Labutti K."/>
            <person name="Lapidus A."/>
            <person name="Lindquist E."/>
            <person name="Lipzen A."/>
            <person name="Meier-Kolthoff J.P."/>
            <person name="Ohm R.A."/>
            <person name="Otillar R.P."/>
            <person name="Pangilinan J."/>
            <person name="Peng Y."/>
            <person name="Rokas A."/>
            <person name="Rosa C.A."/>
            <person name="Scheuner C."/>
            <person name="Sibirny A.A."/>
            <person name="Slot J.C."/>
            <person name="Stielow J.B."/>
            <person name="Sun H."/>
            <person name="Kurtzman C.P."/>
            <person name="Blackwell M."/>
            <person name="Grigoriev I.V."/>
            <person name="Jeffries T.W."/>
        </authorList>
    </citation>
    <scope>NUCLEOTIDE SEQUENCE [LARGE SCALE GENOMIC DNA]</scope>
    <source>
        <strain evidence="5">NRRL Y-17324</strain>
    </source>
</reference>
<evidence type="ECO:0000256" key="1">
    <source>
        <dbReference type="ARBA" id="ARBA00010307"/>
    </source>
</evidence>
<evidence type="ECO:0000313" key="4">
    <source>
        <dbReference type="EMBL" id="ODV81845.1"/>
    </source>
</evidence>
<dbReference type="GO" id="GO:0031267">
    <property type="term" value="F:small GTPase binding"/>
    <property type="evidence" value="ECO:0007669"/>
    <property type="project" value="EnsemblFungi"/>
</dbReference>
<keyword evidence="2" id="KW-0813">Transport</keyword>
<dbReference type="Gene3D" id="3.40.1000.10">
    <property type="entry name" value="Mog1/PsbP, alpha/beta/alpha sandwich"/>
    <property type="match status" value="1"/>
</dbReference>
<evidence type="ECO:0000256" key="2">
    <source>
        <dbReference type="ARBA" id="ARBA00022448"/>
    </source>
</evidence>
<dbReference type="PANTHER" id="PTHR15837:SF0">
    <property type="entry name" value="RAN GUANINE NUCLEOTIDE RELEASE FACTOR"/>
    <property type="match status" value="1"/>
</dbReference>
<keyword evidence="5" id="KW-1185">Reference proteome</keyword>
<gene>
    <name evidence="4" type="ORF">CANTADRAFT_3907</name>
</gene>
<dbReference type="SUPFAM" id="SSF55724">
    <property type="entry name" value="Mog1p/PsbP-like"/>
    <property type="match status" value="1"/>
</dbReference>
<dbReference type="GO" id="GO:0006606">
    <property type="term" value="P:protein import into nucleus"/>
    <property type="evidence" value="ECO:0007669"/>
    <property type="project" value="EnsemblFungi"/>
</dbReference>
<dbReference type="GO" id="GO:0005085">
    <property type="term" value="F:guanyl-nucleotide exchange factor activity"/>
    <property type="evidence" value="ECO:0007669"/>
    <property type="project" value="TreeGrafter"/>
</dbReference>
<dbReference type="EMBL" id="KV453909">
    <property type="protein sequence ID" value="ODV81845.1"/>
    <property type="molecule type" value="Genomic_DNA"/>
</dbReference>
<proteinExistence type="inferred from homology"/>
<organism evidence="4 5">
    <name type="scientific">Suhomyces tanzawaensis NRRL Y-17324</name>
    <dbReference type="NCBI Taxonomy" id="984487"/>
    <lineage>
        <taxon>Eukaryota</taxon>
        <taxon>Fungi</taxon>
        <taxon>Dikarya</taxon>
        <taxon>Ascomycota</taxon>
        <taxon>Saccharomycotina</taxon>
        <taxon>Pichiomycetes</taxon>
        <taxon>Debaryomycetaceae</taxon>
        <taxon>Suhomyces</taxon>
    </lineage>
</organism>
<dbReference type="AlphaFoldDB" id="A0A1E4SQS2"/>
<evidence type="ECO:0000313" key="5">
    <source>
        <dbReference type="Proteomes" id="UP000094285"/>
    </source>
</evidence>
<evidence type="ECO:0000256" key="3">
    <source>
        <dbReference type="ARBA" id="ARBA00022927"/>
    </source>
</evidence>
<dbReference type="Proteomes" id="UP000094285">
    <property type="component" value="Unassembled WGS sequence"/>
</dbReference>
<dbReference type="RefSeq" id="XP_020066967.1">
    <property type="nucleotide sequence ID" value="XM_020208781.1"/>
</dbReference>
<dbReference type="STRING" id="984487.A0A1E4SQS2"/>
<comment type="similarity">
    <text evidence="1">Belongs to the MOG1 family.</text>
</comment>
<sequence>MVQLYGGAALADIAISPSQALVDVSRIRQVPDTQEVFIIEDQSLTSNTSKWDQSVIFDLLERVELDEYDAAIGMHLEDIAEGATNHFVEAVATKTGEPAHLSYFCVENPRRDRREPDLPGAVVTMVALIRLARVATDVLITMNVPVASEAAMGAVAESEAYKKFRDISGSYTIHDWELFG</sequence>
<keyword evidence="3" id="KW-0653">Protein transport</keyword>
<protein>
    <submittedName>
        <fullName evidence="4">Mog1p/PsbP-like protein</fullName>
    </submittedName>
</protein>
<dbReference type="OrthoDB" id="10255285at2759"/>
<dbReference type="GeneID" id="30982917"/>
<dbReference type="GO" id="GO:0005634">
    <property type="term" value="C:nucleus"/>
    <property type="evidence" value="ECO:0007669"/>
    <property type="project" value="EnsemblFungi"/>
</dbReference>
<dbReference type="InterPro" id="IPR007681">
    <property type="entry name" value="Mog1"/>
</dbReference>
<dbReference type="PANTHER" id="PTHR15837">
    <property type="entry name" value="RAN GUANINE NUCLEOTIDE RELEASE FACTOR"/>
    <property type="match status" value="1"/>
</dbReference>
<dbReference type="InterPro" id="IPR016123">
    <property type="entry name" value="Mog1/PsbP_a/b/a-sand"/>
</dbReference>